<accession>A0ABP8GJZ4</accession>
<comment type="similarity">
    <text evidence="2">Belongs to the membrane fusion protein (MFP) (TC 8.A.1) family.</text>
</comment>
<keyword evidence="3" id="KW-0175">Coiled coil</keyword>
<name>A0ABP8GJZ4_9BURK</name>
<dbReference type="InterPro" id="IPR006143">
    <property type="entry name" value="RND_pump_MFP"/>
</dbReference>
<dbReference type="InterPro" id="IPR058627">
    <property type="entry name" value="MdtA-like_C"/>
</dbReference>
<evidence type="ECO:0000256" key="3">
    <source>
        <dbReference type="SAM" id="Coils"/>
    </source>
</evidence>
<keyword evidence="5" id="KW-0732">Signal</keyword>
<dbReference type="Gene3D" id="2.40.420.20">
    <property type="match status" value="1"/>
</dbReference>
<dbReference type="Pfam" id="PF25944">
    <property type="entry name" value="Beta-barrel_RND"/>
    <property type="match status" value="1"/>
</dbReference>
<evidence type="ECO:0000256" key="1">
    <source>
        <dbReference type="ARBA" id="ARBA00004196"/>
    </source>
</evidence>
<evidence type="ECO:0000256" key="5">
    <source>
        <dbReference type="SAM" id="SignalP"/>
    </source>
</evidence>
<comment type="subcellular location">
    <subcellularLocation>
        <location evidence="1">Cell envelope</location>
    </subcellularLocation>
</comment>
<feature type="domain" description="Multidrug resistance protein MdtA-like barrel-sandwich hybrid" evidence="7">
    <location>
        <begin position="74"/>
        <end position="209"/>
    </location>
</feature>
<feature type="domain" description="Multidrug resistance protein MdtA-like C-terminal permuted SH3" evidence="9">
    <location>
        <begin position="309"/>
        <end position="370"/>
    </location>
</feature>
<feature type="domain" description="Multidrug resistance protein MdtA-like alpha-helical hairpin" evidence="6">
    <location>
        <begin position="115"/>
        <end position="183"/>
    </location>
</feature>
<dbReference type="Pfam" id="PF25967">
    <property type="entry name" value="RND-MFP_C"/>
    <property type="match status" value="1"/>
</dbReference>
<dbReference type="EMBL" id="BAABFO010000003">
    <property type="protein sequence ID" value="GAA4325596.1"/>
    <property type="molecule type" value="Genomic_DNA"/>
</dbReference>
<dbReference type="RefSeq" id="WP_345246603.1">
    <property type="nucleotide sequence ID" value="NZ_BAABFO010000003.1"/>
</dbReference>
<keyword evidence="11" id="KW-1185">Reference proteome</keyword>
<evidence type="ECO:0000259" key="7">
    <source>
        <dbReference type="Pfam" id="PF25917"/>
    </source>
</evidence>
<reference evidence="11" key="1">
    <citation type="journal article" date="2019" name="Int. J. Syst. Evol. Microbiol.">
        <title>The Global Catalogue of Microorganisms (GCM) 10K type strain sequencing project: providing services to taxonomists for standard genome sequencing and annotation.</title>
        <authorList>
            <consortium name="The Broad Institute Genomics Platform"/>
            <consortium name="The Broad Institute Genome Sequencing Center for Infectious Disease"/>
            <person name="Wu L."/>
            <person name="Ma J."/>
        </authorList>
    </citation>
    <scope>NUCLEOTIDE SEQUENCE [LARGE SCALE GENOMIC DNA]</scope>
    <source>
        <strain evidence="11">JCM 17666</strain>
    </source>
</reference>
<evidence type="ECO:0000256" key="4">
    <source>
        <dbReference type="SAM" id="MobiDB-lite"/>
    </source>
</evidence>
<dbReference type="SUPFAM" id="SSF111369">
    <property type="entry name" value="HlyD-like secretion proteins"/>
    <property type="match status" value="1"/>
</dbReference>
<dbReference type="InterPro" id="IPR058624">
    <property type="entry name" value="MdtA-like_HH"/>
</dbReference>
<dbReference type="Pfam" id="PF25917">
    <property type="entry name" value="BSH_RND"/>
    <property type="match status" value="1"/>
</dbReference>
<dbReference type="Proteomes" id="UP001501671">
    <property type="component" value="Unassembled WGS sequence"/>
</dbReference>
<protein>
    <submittedName>
        <fullName evidence="10">Efflux RND transporter periplasmic adaptor subunit</fullName>
    </submittedName>
</protein>
<dbReference type="PANTHER" id="PTHR30158">
    <property type="entry name" value="ACRA/E-RELATED COMPONENT OF DRUG EFFLUX TRANSPORTER"/>
    <property type="match status" value="1"/>
</dbReference>
<gene>
    <name evidence="10" type="ORF">GCM10023144_08110</name>
</gene>
<dbReference type="PANTHER" id="PTHR30158:SF10">
    <property type="entry name" value="CATION EFFLUX PUMP"/>
    <property type="match status" value="1"/>
</dbReference>
<feature type="chain" id="PRO_5045589450" evidence="5">
    <location>
        <begin position="26"/>
        <end position="405"/>
    </location>
</feature>
<feature type="domain" description="Multidrug resistance protein MdtA-like beta-barrel" evidence="8">
    <location>
        <begin position="222"/>
        <end position="302"/>
    </location>
</feature>
<organism evidence="10 11">
    <name type="scientific">Pigmentiphaga soli</name>
    <dbReference type="NCBI Taxonomy" id="1007095"/>
    <lineage>
        <taxon>Bacteria</taxon>
        <taxon>Pseudomonadati</taxon>
        <taxon>Pseudomonadota</taxon>
        <taxon>Betaproteobacteria</taxon>
        <taxon>Burkholderiales</taxon>
        <taxon>Alcaligenaceae</taxon>
        <taxon>Pigmentiphaga</taxon>
    </lineage>
</organism>
<feature type="region of interest" description="Disordered" evidence="4">
    <location>
        <begin position="381"/>
        <end position="405"/>
    </location>
</feature>
<evidence type="ECO:0000313" key="10">
    <source>
        <dbReference type="EMBL" id="GAA4325596.1"/>
    </source>
</evidence>
<evidence type="ECO:0000259" key="9">
    <source>
        <dbReference type="Pfam" id="PF25967"/>
    </source>
</evidence>
<dbReference type="Gene3D" id="2.40.50.100">
    <property type="match status" value="1"/>
</dbReference>
<dbReference type="InterPro" id="IPR058626">
    <property type="entry name" value="MdtA-like_b-barrel"/>
</dbReference>
<dbReference type="InterPro" id="IPR058625">
    <property type="entry name" value="MdtA-like_BSH"/>
</dbReference>
<dbReference type="Gene3D" id="1.10.287.470">
    <property type="entry name" value="Helix hairpin bin"/>
    <property type="match status" value="1"/>
</dbReference>
<feature type="coiled-coil region" evidence="3">
    <location>
        <begin position="138"/>
        <end position="165"/>
    </location>
</feature>
<sequence>MQAPRHRFVLSAALAAALLAGGGFAARHFTAGAAESEPPQAAAPAAVPVDVAEVVSRQVVDWQSYSGRLEAVDRVEIRPLVSGTLTAVHFRDGSLVRKGDVLFTIDPRPYAAEVERMEAQVAAAGARDAYAASDLARAQRLLADNAIARRDVDEKQNAAREAAANLLAARAALTQARLNLEYTRVTAPVSGRISRAMVTVGNVVAAGAGSVPLTTLVSVAKMYASFDVDEQSFLKYIQREQAAQGRVPVYLGLANEEGYPRRGAISSVDNRLDTSSGTIRVRAVFDNADAMLVPGLYARIRLGGGTPRDAVLIDERAVGTDQDKRYVLVVGADGRTAYRRVRLGASQDGLLVVEEGLKAGERIVVNGLQRVRPGDTVAPKAVPMAGSEPAGGAGQGKPAAGALQV</sequence>
<dbReference type="NCBIfam" id="TIGR01730">
    <property type="entry name" value="RND_mfp"/>
    <property type="match status" value="1"/>
</dbReference>
<evidence type="ECO:0000256" key="2">
    <source>
        <dbReference type="ARBA" id="ARBA00009477"/>
    </source>
</evidence>
<evidence type="ECO:0000259" key="6">
    <source>
        <dbReference type="Pfam" id="PF25876"/>
    </source>
</evidence>
<proteinExistence type="inferred from homology"/>
<dbReference type="Gene3D" id="2.40.30.170">
    <property type="match status" value="1"/>
</dbReference>
<evidence type="ECO:0000259" key="8">
    <source>
        <dbReference type="Pfam" id="PF25944"/>
    </source>
</evidence>
<evidence type="ECO:0000313" key="11">
    <source>
        <dbReference type="Proteomes" id="UP001501671"/>
    </source>
</evidence>
<feature type="compositionally biased region" description="Low complexity" evidence="4">
    <location>
        <begin position="396"/>
        <end position="405"/>
    </location>
</feature>
<feature type="signal peptide" evidence="5">
    <location>
        <begin position="1"/>
        <end position="25"/>
    </location>
</feature>
<comment type="caution">
    <text evidence="10">The sequence shown here is derived from an EMBL/GenBank/DDBJ whole genome shotgun (WGS) entry which is preliminary data.</text>
</comment>
<dbReference type="Pfam" id="PF25876">
    <property type="entry name" value="HH_MFP_RND"/>
    <property type="match status" value="1"/>
</dbReference>